<evidence type="ECO:0000313" key="2">
    <source>
        <dbReference type="EMBL" id="EPZ16114.1"/>
    </source>
</evidence>
<dbReference type="PATRIC" id="fig|1348657.5.peg.1529"/>
<dbReference type="PANTHER" id="PTHR48207:SF3">
    <property type="entry name" value="SUCCINATE--HYDROXYMETHYLGLUTARATE COA-TRANSFERASE"/>
    <property type="match status" value="1"/>
</dbReference>
<dbReference type="OrthoDB" id="5294844at2"/>
<dbReference type="SUPFAM" id="SSF89796">
    <property type="entry name" value="CoA-transferase family III (CaiB/BaiF)"/>
    <property type="match status" value="1"/>
</dbReference>
<dbReference type="GO" id="GO:0008410">
    <property type="term" value="F:CoA-transferase activity"/>
    <property type="evidence" value="ECO:0007669"/>
    <property type="project" value="TreeGrafter"/>
</dbReference>
<dbReference type="InterPro" id="IPR023606">
    <property type="entry name" value="CoA-Trfase_III_dom_1_sf"/>
</dbReference>
<keyword evidence="1" id="KW-0808">Transferase</keyword>
<gene>
    <name evidence="2" type="ORF">M622_02765</name>
</gene>
<evidence type="ECO:0000256" key="1">
    <source>
        <dbReference type="ARBA" id="ARBA00022679"/>
    </source>
</evidence>
<dbReference type="Pfam" id="PF02515">
    <property type="entry name" value="CoA_transf_3"/>
    <property type="match status" value="1"/>
</dbReference>
<accession>T0ATG6</accession>
<dbReference type="PANTHER" id="PTHR48207">
    <property type="entry name" value="SUCCINATE--HYDROXYMETHYLGLUTARATE COA-TRANSFERASE"/>
    <property type="match status" value="1"/>
</dbReference>
<proteinExistence type="predicted"/>
<dbReference type="InterPro" id="IPR050483">
    <property type="entry name" value="CoA-transferase_III_domain"/>
</dbReference>
<dbReference type="Gene3D" id="3.40.50.10540">
    <property type="entry name" value="Crotonobetainyl-coa:carnitine coa-transferase, domain 1"/>
    <property type="match status" value="1"/>
</dbReference>
<name>T0ATG6_9RHOO</name>
<dbReference type="EMBL" id="ATJV01000048">
    <property type="protein sequence ID" value="EPZ16114.1"/>
    <property type="molecule type" value="Genomic_DNA"/>
</dbReference>
<dbReference type="InterPro" id="IPR003673">
    <property type="entry name" value="CoA-Trfase_fam_III"/>
</dbReference>
<dbReference type="Proteomes" id="UP000015455">
    <property type="component" value="Unassembled WGS sequence"/>
</dbReference>
<dbReference type="AlphaFoldDB" id="T0ATG6"/>
<dbReference type="STRING" id="1348657.M622_02765"/>
<protein>
    <recommendedName>
        <fullName evidence="4">CoA transferase</fullName>
    </recommendedName>
</protein>
<evidence type="ECO:0008006" key="4">
    <source>
        <dbReference type="Google" id="ProtNLM"/>
    </source>
</evidence>
<dbReference type="Gene3D" id="3.30.1540.10">
    <property type="entry name" value="formyl-coa transferase, domain 3"/>
    <property type="match status" value="1"/>
</dbReference>
<dbReference type="eggNOG" id="COG1804">
    <property type="taxonomic scope" value="Bacteria"/>
</dbReference>
<organism evidence="2 3">
    <name type="scientific">Thauera terpenica 58Eu</name>
    <dbReference type="NCBI Taxonomy" id="1348657"/>
    <lineage>
        <taxon>Bacteria</taxon>
        <taxon>Pseudomonadati</taxon>
        <taxon>Pseudomonadota</taxon>
        <taxon>Betaproteobacteria</taxon>
        <taxon>Rhodocyclales</taxon>
        <taxon>Zoogloeaceae</taxon>
        <taxon>Thauera</taxon>
    </lineage>
</organism>
<dbReference type="RefSeq" id="WP_021248955.1">
    <property type="nucleotide sequence ID" value="NZ_ATJV01000048.1"/>
</dbReference>
<comment type="caution">
    <text evidence="2">The sequence shown here is derived from an EMBL/GenBank/DDBJ whole genome shotgun (WGS) entry which is preliminary data.</text>
</comment>
<sequence length="423" mass="46361">MNPTDLSAGPLAGLRVLDLSTMLAGPYGATILGDMGADVIKVESPYGDESRHLGPKRGEERGPYLSLNRSKRDMVLDLQQPDAQAVFQRLAETTDILITNIREPALSKLGLDYEQVRKHKPDIIWIRVTAFGADGPYAGRPGIDFLAQGYTGVLMLNGTPDGEPVRTGFPAVDVMTSLLVSNAALAALRARELTGEGQRIEVSLLDALMHAQASSIGTYLATGDRPQRTGNRSLYFAPSGVYPTRDGKHVVITTPGEKFFAKVCRALDSDWDTDPRFHDINARLTNQDELDRVMSEATRRFDREELVAKLVAADVLTAPINDVEEVVKDPQILHNRMIVPVEHPELGRIDVTGIPIRFYGTPVEVRKHPPMQGEHTREVLAELGYGAAEIETLIGAGLVADHIELRRQRAERRAKRAAAADPS</sequence>
<dbReference type="InterPro" id="IPR044855">
    <property type="entry name" value="CoA-Trfase_III_dom3_sf"/>
</dbReference>
<evidence type="ECO:0000313" key="3">
    <source>
        <dbReference type="Proteomes" id="UP000015455"/>
    </source>
</evidence>
<keyword evidence="3" id="KW-1185">Reference proteome</keyword>
<reference evidence="2 3" key="1">
    <citation type="submission" date="2013-06" db="EMBL/GenBank/DDBJ databases">
        <title>Draft genome sequence of Thauera terpenica.</title>
        <authorList>
            <person name="Liu B."/>
            <person name="Frostegard A.H."/>
            <person name="Shapleigh J.P."/>
        </authorList>
    </citation>
    <scope>NUCLEOTIDE SEQUENCE [LARGE SCALE GENOMIC DNA]</scope>
    <source>
        <strain evidence="2 3">58Eu</strain>
    </source>
</reference>